<evidence type="ECO:0000256" key="3">
    <source>
        <dbReference type="ARBA" id="ARBA00022833"/>
    </source>
</evidence>
<proteinExistence type="predicted"/>
<dbReference type="EMBL" id="LWMV01000164">
    <property type="protein sequence ID" value="KZX12652.1"/>
    <property type="molecule type" value="Genomic_DNA"/>
</dbReference>
<evidence type="ECO:0000313" key="6">
    <source>
        <dbReference type="Proteomes" id="UP000077245"/>
    </source>
</evidence>
<accession>A0A166AZ17</accession>
<dbReference type="Gene3D" id="3.20.20.210">
    <property type="match status" value="1"/>
</dbReference>
<keyword evidence="5" id="KW-0489">Methyltransferase</keyword>
<dbReference type="Pfam" id="PF01717">
    <property type="entry name" value="Meth_synt_2"/>
    <property type="match status" value="1"/>
</dbReference>
<evidence type="ECO:0000256" key="2">
    <source>
        <dbReference type="ARBA" id="ARBA00022723"/>
    </source>
</evidence>
<keyword evidence="6" id="KW-1185">Reference proteome</keyword>
<evidence type="ECO:0000256" key="1">
    <source>
        <dbReference type="ARBA" id="ARBA00001947"/>
    </source>
</evidence>
<dbReference type="EC" id="2.1.1.14" evidence="5"/>
<sequence length="323" mass="35863">MISTVVGSFPLSNNKNDLSFKNKILTKFANDSYKNDIKFSVESQLNAGIDIISDGQVRGDMVELFLDFIPGFKKDGNTFYLKSKITKPQNPLRVKDLKIAIKYMNDYLNSNNNLKKYNKEEIDKKGVKGIITGPSTLIQSSKIGNIYKNQELAILDLAEVLKYEAIALENAGAKMIQIDEPFLSTGLLDVNTAKKAISIMSEEINIPFAIHCCGDIKDIFKDLTSFNVDIIDCEFAGNPCNFDFLNGNAKYLDGKKIGLGVIDTSNPKIESVEEIVQTIEKGIAIVGENNLLIDPDCGMKMLSEEIAFKKLENMVKAIKTFNS</sequence>
<dbReference type="SUPFAM" id="SSF51726">
    <property type="entry name" value="UROD/MetE-like"/>
    <property type="match status" value="1"/>
</dbReference>
<dbReference type="InterPro" id="IPR038071">
    <property type="entry name" value="UROD/MetE-like_sf"/>
</dbReference>
<dbReference type="AlphaFoldDB" id="A0A166AZ17"/>
<gene>
    <name evidence="5" type="primary">metE</name>
    <name evidence="5" type="ORF">MBCUR_09820</name>
</gene>
<organism evidence="5 6">
    <name type="scientific">Methanobrevibacter curvatus</name>
    <dbReference type="NCBI Taxonomy" id="49547"/>
    <lineage>
        <taxon>Archaea</taxon>
        <taxon>Methanobacteriati</taxon>
        <taxon>Methanobacteriota</taxon>
        <taxon>Methanomada group</taxon>
        <taxon>Methanobacteria</taxon>
        <taxon>Methanobacteriales</taxon>
        <taxon>Methanobacteriaceae</taxon>
        <taxon>Methanobrevibacter</taxon>
    </lineage>
</organism>
<name>A0A166AZ17_9EURY</name>
<evidence type="ECO:0000259" key="4">
    <source>
        <dbReference type="Pfam" id="PF01717"/>
    </source>
</evidence>
<protein>
    <submittedName>
        <fullName evidence="5">5-methyltetrahydropteroyltriglutamate--homocysteine methyltransferase</fullName>
        <ecNumber evidence="5">2.1.1.14</ecNumber>
    </submittedName>
</protein>
<dbReference type="GO" id="GO:0009086">
    <property type="term" value="P:methionine biosynthetic process"/>
    <property type="evidence" value="ECO:0007669"/>
    <property type="project" value="InterPro"/>
</dbReference>
<dbReference type="RefSeq" id="WP_067090977.1">
    <property type="nucleotide sequence ID" value="NZ_LWMV01000164.1"/>
</dbReference>
<dbReference type="Proteomes" id="UP000077245">
    <property type="component" value="Unassembled WGS sequence"/>
</dbReference>
<evidence type="ECO:0000313" key="5">
    <source>
        <dbReference type="EMBL" id="KZX12652.1"/>
    </source>
</evidence>
<keyword evidence="5" id="KW-0808">Transferase</keyword>
<keyword evidence="3" id="KW-0862">Zinc</keyword>
<comment type="caution">
    <text evidence="5">The sequence shown here is derived from an EMBL/GenBank/DDBJ whole genome shotgun (WGS) entry which is preliminary data.</text>
</comment>
<dbReference type="STRING" id="49547.MBCUR_09820"/>
<dbReference type="GO" id="GO:0032259">
    <property type="term" value="P:methylation"/>
    <property type="evidence" value="ECO:0007669"/>
    <property type="project" value="UniProtKB-KW"/>
</dbReference>
<dbReference type="NCBIfam" id="NF002119">
    <property type="entry name" value="PRK00957.1"/>
    <property type="match status" value="1"/>
</dbReference>
<dbReference type="GO" id="GO:0003871">
    <property type="term" value="F:5-methyltetrahydropteroyltriglutamate-homocysteine S-methyltransferase activity"/>
    <property type="evidence" value="ECO:0007669"/>
    <property type="project" value="UniProtKB-EC"/>
</dbReference>
<dbReference type="PANTHER" id="PTHR30519">
    <property type="entry name" value="5-METHYLTETRAHYDROPTEROYLTRIGLUTAMATE--HOMOCYSTEINE METHYLTRANSFERASE"/>
    <property type="match status" value="1"/>
</dbReference>
<dbReference type="InterPro" id="IPR002629">
    <property type="entry name" value="Met_Synth_C/arc"/>
</dbReference>
<feature type="domain" description="Cobalamin-independent methionine synthase MetE C-terminal/archaeal" evidence="4">
    <location>
        <begin position="1"/>
        <end position="319"/>
    </location>
</feature>
<dbReference type="PATRIC" id="fig|49547.3.peg.1050"/>
<comment type="cofactor">
    <cofactor evidence="1">
        <name>Zn(2+)</name>
        <dbReference type="ChEBI" id="CHEBI:29105"/>
    </cofactor>
</comment>
<dbReference type="CDD" id="cd03311">
    <property type="entry name" value="CIMS_C_terminal_like"/>
    <property type="match status" value="1"/>
</dbReference>
<dbReference type="GO" id="GO:0008270">
    <property type="term" value="F:zinc ion binding"/>
    <property type="evidence" value="ECO:0007669"/>
    <property type="project" value="InterPro"/>
</dbReference>
<dbReference type="OrthoDB" id="17656at2157"/>
<reference evidence="5 6" key="1">
    <citation type="submission" date="2016-04" db="EMBL/GenBank/DDBJ databases">
        <title>Genome sequence of Methanobrevibacter curvatus DSM 11111.</title>
        <authorList>
            <person name="Poehlein A."/>
            <person name="Seedorf H."/>
            <person name="Daniel R."/>
        </authorList>
    </citation>
    <scope>NUCLEOTIDE SEQUENCE [LARGE SCALE GENOMIC DNA]</scope>
    <source>
        <strain evidence="5 6">DSM 11111</strain>
    </source>
</reference>
<keyword evidence="2" id="KW-0479">Metal-binding</keyword>